<sequence>MLSHQHGDASMNNRELYRDPVNGKISGVCAGIANYFGAEVWLIRIVVISAALLGGTFLVLLAYVAMAFMLEKQPVTYSENIRAQQEHTLKSKPWQKGQSPDQLLSVLERDFDRLDGKIRNMEAYVTSDTYRVNREFSKL</sequence>
<evidence type="ECO:0000313" key="8">
    <source>
        <dbReference type="EMBL" id="ARP18010.1"/>
    </source>
</evidence>
<evidence type="ECO:0000256" key="3">
    <source>
        <dbReference type="ARBA" id="ARBA00022692"/>
    </source>
</evidence>
<feature type="transmembrane region" description="Helical" evidence="6">
    <location>
        <begin position="41"/>
        <end position="64"/>
    </location>
</feature>
<dbReference type="NCBIfam" id="TIGR02978">
    <property type="entry name" value="phageshock_pspC"/>
    <property type="match status" value="1"/>
</dbReference>
<dbReference type="Pfam" id="PF04024">
    <property type="entry name" value="PspC"/>
    <property type="match status" value="1"/>
</dbReference>
<evidence type="ECO:0000256" key="1">
    <source>
        <dbReference type="ARBA" id="ARBA00004162"/>
    </source>
</evidence>
<evidence type="ECO:0000256" key="4">
    <source>
        <dbReference type="ARBA" id="ARBA00022989"/>
    </source>
</evidence>
<name>A0A1W6UYQ7_VIBAL</name>
<keyword evidence="5 6" id="KW-0472">Membrane</keyword>
<evidence type="ECO:0000256" key="2">
    <source>
        <dbReference type="ARBA" id="ARBA00022475"/>
    </source>
</evidence>
<reference evidence="8" key="1">
    <citation type="submission" date="2016-10" db="EMBL/GenBank/DDBJ databases">
        <title>The High Quality Genome of Vibrio alginolyticus K01M1.</title>
        <authorList>
            <person name="Wendling C."/>
            <person name="Chibani C.M."/>
            <person name="Hertel R."/>
            <person name="Sproer C."/>
            <person name="Bunk B."/>
            <person name="Overmann J."/>
            <person name="Roth O."/>
            <person name="Liesegang H."/>
        </authorList>
    </citation>
    <scope>NUCLEOTIDE SEQUENCE</scope>
    <source>
        <strain evidence="8">K05K4</strain>
    </source>
</reference>
<dbReference type="InterPro" id="IPR052027">
    <property type="entry name" value="PspC"/>
</dbReference>
<dbReference type="PANTHER" id="PTHR33885">
    <property type="entry name" value="PHAGE SHOCK PROTEIN C"/>
    <property type="match status" value="1"/>
</dbReference>
<accession>A0A1W6UYQ7</accession>
<keyword evidence="3 6" id="KW-0812">Transmembrane</keyword>
<dbReference type="AlphaFoldDB" id="A0A1W6UYQ7"/>
<dbReference type="GO" id="GO:0005886">
    <property type="term" value="C:plasma membrane"/>
    <property type="evidence" value="ECO:0007669"/>
    <property type="project" value="UniProtKB-SubCell"/>
</dbReference>
<dbReference type="InterPro" id="IPR007168">
    <property type="entry name" value="Phageshock_PspC_N"/>
</dbReference>
<dbReference type="EMBL" id="CP017902">
    <property type="protein sequence ID" value="ARP18010.1"/>
    <property type="molecule type" value="Genomic_DNA"/>
</dbReference>
<keyword evidence="4 6" id="KW-1133">Transmembrane helix</keyword>
<evidence type="ECO:0000256" key="6">
    <source>
        <dbReference type="SAM" id="Phobius"/>
    </source>
</evidence>
<dbReference type="PANTHER" id="PTHR33885:SF3">
    <property type="entry name" value="PHAGE SHOCK PROTEIN C"/>
    <property type="match status" value="1"/>
</dbReference>
<evidence type="ECO:0000256" key="5">
    <source>
        <dbReference type="ARBA" id="ARBA00023136"/>
    </source>
</evidence>
<proteinExistence type="predicted"/>
<evidence type="ECO:0000259" key="7">
    <source>
        <dbReference type="Pfam" id="PF04024"/>
    </source>
</evidence>
<protein>
    <submittedName>
        <fullName evidence="8">Phage shock protein C</fullName>
    </submittedName>
</protein>
<feature type="domain" description="Phage shock protein PspC N-terminal" evidence="7">
    <location>
        <begin position="14"/>
        <end position="72"/>
    </location>
</feature>
<keyword evidence="2" id="KW-1003">Cell membrane</keyword>
<comment type="subcellular location">
    <subcellularLocation>
        <location evidence="1">Cell membrane</location>
        <topology evidence="1">Single-pass membrane protein</topology>
    </subcellularLocation>
</comment>
<organism evidence="8">
    <name type="scientific">Vibrio alginolyticus</name>
    <dbReference type="NCBI Taxonomy" id="663"/>
    <lineage>
        <taxon>Bacteria</taxon>
        <taxon>Pseudomonadati</taxon>
        <taxon>Pseudomonadota</taxon>
        <taxon>Gammaproteobacteria</taxon>
        <taxon>Vibrionales</taxon>
        <taxon>Vibrionaceae</taxon>
        <taxon>Vibrio</taxon>
    </lineage>
</organism>
<dbReference type="OrthoDB" id="7359894at2"/>
<dbReference type="InterPro" id="IPR014320">
    <property type="entry name" value="Phageshock_PspC"/>
</dbReference>
<gene>
    <name evidence="8" type="primary">pspC</name>
    <name evidence="8" type="ORF">K05K4_11720</name>
</gene>